<dbReference type="EMBL" id="GL833172">
    <property type="protein sequence ID" value="EGB03399.1"/>
    <property type="molecule type" value="Genomic_DNA"/>
</dbReference>
<dbReference type="GeneID" id="20226560"/>
<organism evidence="2">
    <name type="scientific">Aureococcus anophagefferens</name>
    <name type="common">Harmful bloom alga</name>
    <dbReference type="NCBI Taxonomy" id="44056"/>
    <lineage>
        <taxon>Eukaryota</taxon>
        <taxon>Sar</taxon>
        <taxon>Stramenopiles</taxon>
        <taxon>Ochrophyta</taxon>
        <taxon>Pelagophyceae</taxon>
        <taxon>Pelagomonadales</taxon>
        <taxon>Pelagomonadaceae</taxon>
        <taxon>Aureococcus</taxon>
    </lineage>
</organism>
<protein>
    <submittedName>
        <fullName evidence="1">Uncharacterized protein</fullName>
    </submittedName>
</protein>
<gene>
    <name evidence="1" type="ORF">AURANDRAFT_68014</name>
</gene>
<evidence type="ECO:0000313" key="2">
    <source>
        <dbReference type="Proteomes" id="UP000002729"/>
    </source>
</evidence>
<evidence type="ECO:0000313" key="1">
    <source>
        <dbReference type="EMBL" id="EGB03399.1"/>
    </source>
</evidence>
<dbReference type="AlphaFoldDB" id="F0YN80"/>
<name>F0YN80_AURAN</name>
<dbReference type="Proteomes" id="UP000002729">
    <property type="component" value="Unassembled WGS sequence"/>
</dbReference>
<proteinExistence type="predicted"/>
<dbReference type="KEGG" id="aaf:AURANDRAFT_68014"/>
<keyword evidence="2" id="KW-1185">Reference proteome</keyword>
<accession>F0YN80</accession>
<sequence length="271" mass="29924">MPQLLDDENRTVGWYRTHRRGAISRLGADLGSEQLELLQGNLEVLVVKVVDTPKGRRAMLANGGWVLEPLPTRLNGVGMRRESGSWAEWLDALARTMSGRLREPSDGEKMLARLARDRIGELGVVRRRDGLCCEGTVADLQAALRYFEYLDDGERERISDLADAIWKSELEVDPVPLVSTCPSELQDNRSQKPLAPADSLAAALQSLASYLSVSFGTLTPSSFVSRQSSSDATSQLDARRKAARVALSGVDNLAWRKSQDRRKPSILPRPT</sequence>
<dbReference type="InParanoid" id="F0YN80"/>
<dbReference type="RefSeq" id="XP_009041870.1">
    <property type="nucleotide sequence ID" value="XM_009043622.1"/>
</dbReference>
<reference evidence="1 2" key="1">
    <citation type="journal article" date="2011" name="Proc. Natl. Acad. Sci. U.S.A.">
        <title>Niche of harmful alga Aureococcus anophagefferens revealed through ecogenomics.</title>
        <authorList>
            <person name="Gobler C.J."/>
            <person name="Berry D.L."/>
            <person name="Dyhrman S.T."/>
            <person name="Wilhelm S.W."/>
            <person name="Salamov A."/>
            <person name="Lobanov A.V."/>
            <person name="Zhang Y."/>
            <person name="Collier J.L."/>
            <person name="Wurch L.L."/>
            <person name="Kustka A.B."/>
            <person name="Dill B.D."/>
            <person name="Shah M."/>
            <person name="VerBerkmoes N.C."/>
            <person name="Kuo A."/>
            <person name="Terry A."/>
            <person name="Pangilinan J."/>
            <person name="Lindquist E.A."/>
            <person name="Lucas S."/>
            <person name="Paulsen I.T."/>
            <person name="Hattenrath-Lehmann T.K."/>
            <person name="Talmage S.C."/>
            <person name="Walker E.A."/>
            <person name="Koch F."/>
            <person name="Burson A.M."/>
            <person name="Marcoval M.A."/>
            <person name="Tang Y.Z."/>
            <person name="Lecleir G.R."/>
            <person name="Coyne K.J."/>
            <person name="Berg G.M."/>
            <person name="Bertrand E.M."/>
            <person name="Saito M.A."/>
            <person name="Gladyshev V.N."/>
            <person name="Grigoriev I.V."/>
        </authorList>
    </citation>
    <scope>NUCLEOTIDE SEQUENCE [LARGE SCALE GENOMIC DNA]</scope>
    <source>
        <strain evidence="2">CCMP 1984</strain>
    </source>
</reference>